<dbReference type="InterPro" id="IPR024973">
    <property type="entry name" value="ESPR"/>
</dbReference>
<dbReference type="InterPro" id="IPR011050">
    <property type="entry name" value="Pectin_lyase_fold/virulence"/>
</dbReference>
<dbReference type="InterPro" id="IPR008638">
    <property type="entry name" value="FhaB/CdiA-like_TPS"/>
</dbReference>
<evidence type="ECO:0000259" key="4">
    <source>
        <dbReference type="SMART" id="SM00912"/>
    </source>
</evidence>
<dbReference type="PANTHER" id="PTHR12338:SF8">
    <property type="entry name" value="HEME_HEMOPEXIN-BINDING PROTEIN"/>
    <property type="match status" value="1"/>
</dbReference>
<organism evidence="5 6">
    <name type="scientific">Achromobacter piechaudii</name>
    <dbReference type="NCBI Taxonomy" id="72556"/>
    <lineage>
        <taxon>Bacteria</taxon>
        <taxon>Pseudomonadati</taxon>
        <taxon>Pseudomonadota</taxon>
        <taxon>Betaproteobacteria</taxon>
        <taxon>Burkholderiales</taxon>
        <taxon>Alcaligenaceae</taxon>
        <taxon>Achromobacter</taxon>
    </lineage>
</organism>
<gene>
    <name evidence="5" type="ORF">LMG1861_03837</name>
</gene>
<accession>A0A6S7E152</accession>
<evidence type="ECO:0000256" key="3">
    <source>
        <dbReference type="ARBA" id="ARBA00022729"/>
    </source>
</evidence>
<evidence type="ECO:0000313" key="6">
    <source>
        <dbReference type="Proteomes" id="UP000494105"/>
    </source>
</evidence>
<dbReference type="RefSeq" id="WP_217481109.1">
    <property type="nucleotide sequence ID" value="NZ_CADILD010000002.1"/>
</dbReference>
<dbReference type="Gene3D" id="2.160.20.10">
    <property type="entry name" value="Single-stranded right-handed beta-helix, Pectin lyase-like"/>
    <property type="match status" value="1"/>
</dbReference>
<dbReference type="Pfam" id="PF07581">
    <property type="entry name" value="Glug"/>
    <property type="match status" value="1"/>
</dbReference>
<dbReference type="Gene3D" id="2.160.20.110">
    <property type="match status" value="2"/>
</dbReference>
<dbReference type="InterPro" id="IPR050909">
    <property type="entry name" value="Bact_Autotransporter_VF"/>
</dbReference>
<dbReference type="NCBIfam" id="TIGR01901">
    <property type="entry name" value="adhes_NPXG"/>
    <property type="match status" value="1"/>
</dbReference>
<dbReference type="PANTHER" id="PTHR12338">
    <property type="entry name" value="AUTOTRANSPORTER"/>
    <property type="match status" value="1"/>
</dbReference>
<dbReference type="SMART" id="SM00912">
    <property type="entry name" value="Haemagg_act"/>
    <property type="match status" value="1"/>
</dbReference>
<dbReference type="Pfam" id="PF05860">
    <property type="entry name" value="TPS"/>
    <property type="match status" value="1"/>
</dbReference>
<feature type="domain" description="Filamentous haemagglutinin FhaB/tRNA nuclease CdiA-like TPS" evidence="4">
    <location>
        <begin position="51"/>
        <end position="165"/>
    </location>
</feature>
<dbReference type="Pfam" id="PF13018">
    <property type="entry name" value="ESPR"/>
    <property type="match status" value="1"/>
</dbReference>
<evidence type="ECO:0000256" key="2">
    <source>
        <dbReference type="ARBA" id="ARBA00022525"/>
    </source>
</evidence>
<comment type="subcellular location">
    <subcellularLocation>
        <location evidence="1">Secreted</location>
    </subcellularLocation>
</comment>
<name>A0A6S7E152_9BURK</name>
<sequence length="894" mass="91006">MNKTFALVWSDTRGGWVAASECARQRGKSAGGLRLSAVALALLGAVGLAQAQDLPKAGVIQHGTGEIAVDADKKTMRIQQKTDKMIIDWQRFDIGEGKQVIFDQPGRSSAVLNKVLGMYYSHINGALTSNGRVFLINPNGIYFGSSSQVKVGDLVASTKLVSDDDFLGDGLMRFSGRSNASILNDGSITAEDGGSVVMLSEGVINFNHIRADRGVIALGSGQAFILGFGGNSMLDLQVERGAIKAIVDNMGILQANGGKVLLKGRSADGVGALVVNNGGLIEARSLNGKSGAIVLDGGDSAQIDVGGKLIATGGDGVPGGTVSLKAKSVLFRPDVLIDTRAASGNNGLLSIISPHISVARDAYAAGPGTTLAARTLNKNLETNNVSLISTAGDVAIHSPLQWDNGSGLSFQAARHVHVNAPITAKGNGASVAVRSQEGDLRVNAHVRLAGDNAALAMIAKSNFELGRGASLELSGKGATYETREGRYTVINDVSQWESMNQDLAGRYALGKSLEGGGPMATIGSDQAAFTGEFEGLGHTLSKFDVRGNNHAGLFAQSSGNIRNLNLSDISVTTAKGAQSPIKAAGALVGTHSGTITNVHATGSHLTDLGAGHGAVGGLVGRSNEGQIERSSVTASTLKAKGGRVGGLIGDNNGGFISESRAEVAVHVSDNVHAGGFAGYNGAGGTLYNVQARGALTHTGDSGNGHFGGLVGANDAIIAQSAAFGNVHVQSGSAFSVGGLAGYNGGTIDNVTASGHVSGGHNSAIGGLVGYNNGKLTQAEAKGNVSGRDWGDVGALVGVNRGTIHQAVARGSARGEFKSRVGGLAGRNLVTGEIMGGSAYGEVSGGLFATLGGVAGENAGLIHQSHARNSVNHPWWLWLLQTRGPVAGHNSGTIW</sequence>
<keyword evidence="2" id="KW-0964">Secreted</keyword>
<dbReference type="InterPro" id="IPR011493">
    <property type="entry name" value="GLUG"/>
</dbReference>
<proteinExistence type="predicted"/>
<dbReference type="EMBL" id="CADILD010000002">
    <property type="protein sequence ID" value="CAB3891693.1"/>
    <property type="molecule type" value="Genomic_DNA"/>
</dbReference>
<dbReference type="SUPFAM" id="SSF51126">
    <property type="entry name" value="Pectin lyase-like"/>
    <property type="match status" value="1"/>
</dbReference>
<protein>
    <recommendedName>
        <fullName evidence="4">Filamentous haemagglutinin FhaB/tRNA nuclease CdiA-like TPS domain-containing protein</fullName>
    </recommendedName>
</protein>
<evidence type="ECO:0000256" key="1">
    <source>
        <dbReference type="ARBA" id="ARBA00004613"/>
    </source>
</evidence>
<reference evidence="5 6" key="1">
    <citation type="submission" date="2020-04" db="EMBL/GenBank/DDBJ databases">
        <authorList>
            <person name="De Canck E."/>
        </authorList>
    </citation>
    <scope>NUCLEOTIDE SEQUENCE [LARGE SCALE GENOMIC DNA]</scope>
    <source>
        <strain evidence="5 6">LMG 1861</strain>
    </source>
</reference>
<evidence type="ECO:0000313" key="5">
    <source>
        <dbReference type="EMBL" id="CAB3891693.1"/>
    </source>
</evidence>
<dbReference type="GO" id="GO:0005576">
    <property type="term" value="C:extracellular region"/>
    <property type="evidence" value="ECO:0007669"/>
    <property type="project" value="UniProtKB-SubCell"/>
</dbReference>
<dbReference type="Proteomes" id="UP000494105">
    <property type="component" value="Unassembled WGS sequence"/>
</dbReference>
<dbReference type="AlphaFoldDB" id="A0A6S7E152"/>
<keyword evidence="3" id="KW-0732">Signal</keyword>
<dbReference type="InterPro" id="IPR012334">
    <property type="entry name" value="Pectin_lyas_fold"/>
</dbReference>